<evidence type="ECO:0000313" key="6">
    <source>
        <dbReference type="EMBL" id="OCF50924.1"/>
    </source>
</evidence>
<evidence type="ECO:0000256" key="1">
    <source>
        <dbReference type="ARBA" id="ARBA00007151"/>
    </source>
</evidence>
<dbReference type="InterPro" id="IPR047988">
    <property type="entry name" value="Ribosomal_uS7m_fungi"/>
</dbReference>
<comment type="similarity">
    <text evidence="1">Belongs to the universal ribosomal protein uS7 family.</text>
</comment>
<dbReference type="CDD" id="cd14868">
    <property type="entry name" value="uS7_Mitochondria_Fungi"/>
    <property type="match status" value="1"/>
</dbReference>
<dbReference type="InterPro" id="IPR023798">
    <property type="entry name" value="Ribosomal_uS7_dom"/>
</dbReference>
<evidence type="ECO:0000256" key="4">
    <source>
        <dbReference type="SAM" id="Phobius"/>
    </source>
</evidence>
<keyword evidence="4" id="KW-1133">Transmembrane helix</keyword>
<dbReference type="InterPro" id="IPR000235">
    <property type="entry name" value="Ribosomal_uS7"/>
</dbReference>
<dbReference type="SUPFAM" id="SSF47973">
    <property type="entry name" value="Ribosomal protein S7"/>
    <property type="match status" value="1"/>
</dbReference>
<keyword evidence="4" id="KW-0812">Transmembrane</keyword>
<name>A0A1B9I5X1_9TREE</name>
<dbReference type="PANTHER" id="PTHR11205">
    <property type="entry name" value="RIBOSOMAL PROTEIN S7"/>
    <property type="match status" value="1"/>
</dbReference>
<protein>
    <recommendedName>
        <fullName evidence="5">Small ribosomal subunit protein uS7 domain-containing protein</fullName>
    </recommendedName>
</protein>
<dbReference type="Pfam" id="PF00177">
    <property type="entry name" value="Ribosomal_S7"/>
    <property type="match status" value="1"/>
</dbReference>
<reference evidence="6" key="1">
    <citation type="submission" date="2013-07" db="EMBL/GenBank/DDBJ databases">
        <title>The Genome Sequence of Cryptococcus pinus CBS10737.</title>
        <authorList>
            <consortium name="The Broad Institute Genome Sequencing Platform"/>
            <person name="Cuomo C."/>
            <person name="Litvintseva A."/>
            <person name="Chen Y."/>
            <person name="Heitman J."/>
            <person name="Sun S."/>
            <person name="Springer D."/>
            <person name="Dromer F."/>
            <person name="Young S.K."/>
            <person name="Zeng Q."/>
            <person name="Gargeya S."/>
            <person name="Fitzgerald M."/>
            <person name="Abouelleil A."/>
            <person name="Alvarado L."/>
            <person name="Berlin A.M."/>
            <person name="Chapman S.B."/>
            <person name="Dewar J."/>
            <person name="Goldberg J."/>
            <person name="Griggs A."/>
            <person name="Gujja S."/>
            <person name="Hansen M."/>
            <person name="Howarth C."/>
            <person name="Imamovic A."/>
            <person name="Larimer J."/>
            <person name="McCowan C."/>
            <person name="Murphy C."/>
            <person name="Pearson M."/>
            <person name="Priest M."/>
            <person name="Roberts A."/>
            <person name="Saif S."/>
            <person name="Shea T."/>
            <person name="Sykes S."/>
            <person name="Wortman J."/>
            <person name="Nusbaum C."/>
            <person name="Birren B."/>
        </authorList>
    </citation>
    <scope>NUCLEOTIDE SEQUENCE [LARGE SCALE GENOMIC DNA]</scope>
    <source>
        <strain evidence="6">CBS 10737</strain>
    </source>
</reference>
<evidence type="ECO:0000256" key="3">
    <source>
        <dbReference type="ARBA" id="ARBA00023274"/>
    </source>
</evidence>
<evidence type="ECO:0000259" key="5">
    <source>
        <dbReference type="Pfam" id="PF00177"/>
    </source>
</evidence>
<reference evidence="6" key="2">
    <citation type="submission" date="2016-07" db="EMBL/GenBank/DDBJ databases">
        <title>Evolution of pathogenesis and genome organization in the Tremellales.</title>
        <authorList>
            <person name="Cuomo C."/>
            <person name="Litvintseva A."/>
            <person name="Heitman J."/>
            <person name="Chen Y."/>
            <person name="Sun S."/>
            <person name="Springer D."/>
            <person name="Dromer F."/>
            <person name="Young S."/>
            <person name="Zeng Q."/>
            <person name="Chapman S."/>
            <person name="Gujja S."/>
            <person name="Saif S."/>
            <person name="Birren B."/>
        </authorList>
    </citation>
    <scope>NUCLEOTIDE SEQUENCE</scope>
    <source>
        <strain evidence="6">CBS 10737</strain>
    </source>
</reference>
<dbReference type="GO" id="GO:0005840">
    <property type="term" value="C:ribosome"/>
    <property type="evidence" value="ECO:0007669"/>
    <property type="project" value="UniProtKB-KW"/>
</dbReference>
<sequence length="235" mass="26514">MSIRTSSSSIRRTFVTSSRAFIESPPAISTQTGFSPLRDLLNSTSSSSSKLTSEPISDSSISQFNVHNIPPKADPTLDLFTNCLMKDGKRDEAQKMVSRILTMLHQSTNLSPQPLLKQAIELSSPSIKILSMRKSAKTILTPRALTERQRTRQGISWLLKASEKGRKGLISRDQRISKEILSILEGNSDVFKWLDDRHKTAYLNRLVLQFYHLFALFPLLSLINNYLCRSNMTAR</sequence>
<proteinExistence type="inferred from homology"/>
<feature type="domain" description="Small ribosomal subunit protein uS7" evidence="5">
    <location>
        <begin position="71"/>
        <end position="205"/>
    </location>
</feature>
<keyword evidence="3" id="KW-0687">Ribonucleoprotein</keyword>
<feature type="transmembrane region" description="Helical" evidence="4">
    <location>
        <begin position="206"/>
        <end position="227"/>
    </location>
</feature>
<organism evidence="6">
    <name type="scientific">Kwoniella pini CBS 10737</name>
    <dbReference type="NCBI Taxonomy" id="1296096"/>
    <lineage>
        <taxon>Eukaryota</taxon>
        <taxon>Fungi</taxon>
        <taxon>Dikarya</taxon>
        <taxon>Basidiomycota</taxon>
        <taxon>Agaricomycotina</taxon>
        <taxon>Tremellomycetes</taxon>
        <taxon>Tremellales</taxon>
        <taxon>Cryptococcaceae</taxon>
        <taxon>Kwoniella</taxon>
    </lineage>
</organism>
<dbReference type="Gene3D" id="1.10.455.10">
    <property type="entry name" value="Ribosomal protein S7 domain"/>
    <property type="match status" value="1"/>
</dbReference>
<gene>
    <name evidence="6" type="ORF">I206_02986</name>
</gene>
<dbReference type="InterPro" id="IPR036823">
    <property type="entry name" value="Ribosomal_uS7_dom_sf"/>
</dbReference>
<accession>A0A1B9I5X1</accession>
<dbReference type="EMBL" id="KI894009">
    <property type="protein sequence ID" value="OCF50924.1"/>
    <property type="molecule type" value="Genomic_DNA"/>
</dbReference>
<dbReference type="OrthoDB" id="9972728at2759"/>
<dbReference type="GO" id="GO:0006412">
    <property type="term" value="P:translation"/>
    <property type="evidence" value="ECO:0007669"/>
    <property type="project" value="InterPro"/>
</dbReference>
<evidence type="ECO:0000256" key="2">
    <source>
        <dbReference type="ARBA" id="ARBA00022980"/>
    </source>
</evidence>
<dbReference type="GO" id="GO:1990904">
    <property type="term" value="C:ribonucleoprotein complex"/>
    <property type="evidence" value="ECO:0007669"/>
    <property type="project" value="UniProtKB-KW"/>
</dbReference>
<dbReference type="STRING" id="1296096.A0A1B9I5X1"/>
<dbReference type="AlphaFoldDB" id="A0A1B9I5X1"/>
<keyword evidence="2" id="KW-0689">Ribosomal protein</keyword>
<keyword evidence="4" id="KW-0472">Membrane</keyword>